<dbReference type="InterPro" id="IPR006119">
    <property type="entry name" value="Resolv_N"/>
</dbReference>
<gene>
    <name evidence="8" type="ORF">Sterm_4140</name>
</gene>
<dbReference type="EMBL" id="CP001740">
    <property type="protein sequence ID" value="ACZ10972.1"/>
    <property type="molecule type" value="Genomic_DNA"/>
</dbReference>
<evidence type="ECO:0000313" key="9">
    <source>
        <dbReference type="Proteomes" id="UP000000845"/>
    </source>
</evidence>
<comment type="similarity">
    <text evidence="1">Belongs to the site-specific recombinase resolvase family.</text>
</comment>
<dbReference type="HOGENOM" id="CLU_010686_5_1_0"/>
<dbReference type="InterPro" id="IPR036162">
    <property type="entry name" value="Resolvase-like_N_sf"/>
</dbReference>
<sequence>MKYYYARVSTAKQNLARQIELFKELGGNKRTIFEEKRSGANFEDREAWDELIECVRSNDVIVVKNLDRLGRNAKEVRECLVKLADKKVIVESIDQEYLNEFLKTKLVDKTADSLAEAMLNAMLDTMLEVDLLRAEWERRELRKRQQEGIERAKARGQHLGRNKEEKYREKFKEIYRLTRDKDNPDYISITKACKEIGCSRPMFYKMEKEVELEKNIL</sequence>
<dbReference type="GO" id="GO:0003677">
    <property type="term" value="F:DNA binding"/>
    <property type="evidence" value="ECO:0007669"/>
    <property type="project" value="UniProtKB-KW"/>
</dbReference>
<evidence type="ECO:0000256" key="6">
    <source>
        <dbReference type="PROSITE-ProRule" id="PRU10137"/>
    </source>
</evidence>
<dbReference type="Pfam" id="PF00239">
    <property type="entry name" value="Resolvase"/>
    <property type="match status" value="1"/>
</dbReference>
<dbReference type="PANTHER" id="PTHR30461:SF26">
    <property type="entry name" value="RESOLVASE HOMOLOG YNEB"/>
    <property type="match status" value="1"/>
</dbReference>
<dbReference type="SMART" id="SM00857">
    <property type="entry name" value="Resolvase"/>
    <property type="match status" value="1"/>
</dbReference>
<proteinExistence type="inferred from homology"/>
<name>D1ARY5_SEBTE</name>
<feature type="active site" description="O-(5'-phospho-DNA)-serine intermediate" evidence="5 6">
    <location>
        <position position="9"/>
    </location>
</feature>
<evidence type="ECO:0000256" key="2">
    <source>
        <dbReference type="ARBA" id="ARBA00022908"/>
    </source>
</evidence>
<reference evidence="8 9" key="1">
    <citation type="journal article" date="2010" name="Stand. Genomic Sci.">
        <title>Complete genome sequence of Sebaldella termitidis type strain (NCTC 11300).</title>
        <authorList>
            <person name="Harmon-Smith M."/>
            <person name="Celia L."/>
            <person name="Chertkov O."/>
            <person name="Lapidus A."/>
            <person name="Copeland A."/>
            <person name="Glavina Del Rio T."/>
            <person name="Nolan M."/>
            <person name="Lucas S."/>
            <person name="Tice H."/>
            <person name="Cheng J.F."/>
            <person name="Han C."/>
            <person name="Detter J.C."/>
            <person name="Bruce D."/>
            <person name="Goodwin L."/>
            <person name="Pitluck S."/>
            <person name="Pati A."/>
            <person name="Liolios K."/>
            <person name="Ivanova N."/>
            <person name="Mavromatis K."/>
            <person name="Mikhailova N."/>
            <person name="Chen A."/>
            <person name="Palaniappan K."/>
            <person name="Land M."/>
            <person name="Hauser L."/>
            <person name="Chang Y.J."/>
            <person name="Jeffries C.D."/>
            <person name="Brettin T."/>
            <person name="Goker M."/>
            <person name="Beck B."/>
            <person name="Bristow J."/>
            <person name="Eisen J.A."/>
            <person name="Markowitz V."/>
            <person name="Hugenholtz P."/>
            <person name="Kyrpides N.C."/>
            <person name="Klenk H.P."/>
            <person name="Chen F."/>
        </authorList>
    </citation>
    <scope>NUCLEOTIDE SEQUENCE [LARGE SCALE GENOMIC DNA]</scope>
    <source>
        <strain evidence="9">ATCC 33386 / NCTC 11300</strain>
        <plasmid evidence="9">Plasmid pSTERM01</plasmid>
    </source>
</reference>
<dbReference type="AlphaFoldDB" id="D1ARY5"/>
<evidence type="ECO:0000256" key="4">
    <source>
        <dbReference type="ARBA" id="ARBA00023172"/>
    </source>
</evidence>
<evidence type="ECO:0000256" key="5">
    <source>
        <dbReference type="PIRSR" id="PIRSR606118-50"/>
    </source>
</evidence>
<dbReference type="Proteomes" id="UP000000845">
    <property type="component" value="Plasmid pSTERM01"/>
</dbReference>
<protein>
    <submittedName>
        <fullName evidence="8">Resolvase domain protein</fullName>
    </submittedName>
</protein>
<dbReference type="InterPro" id="IPR050639">
    <property type="entry name" value="SSR_resolvase"/>
</dbReference>
<dbReference type="CDD" id="cd03768">
    <property type="entry name" value="SR_ResInv"/>
    <property type="match status" value="1"/>
</dbReference>
<accession>D1ARY5</accession>
<dbReference type="KEGG" id="str:Sterm_4140"/>
<evidence type="ECO:0000259" key="7">
    <source>
        <dbReference type="PROSITE" id="PS51736"/>
    </source>
</evidence>
<dbReference type="RefSeq" id="WP_012863547.1">
    <property type="nucleotide sequence ID" value="NC_013518.1"/>
</dbReference>
<dbReference type="GO" id="GO:0015074">
    <property type="term" value="P:DNA integration"/>
    <property type="evidence" value="ECO:0007669"/>
    <property type="project" value="UniProtKB-KW"/>
</dbReference>
<evidence type="ECO:0000313" key="8">
    <source>
        <dbReference type="EMBL" id="ACZ10972.1"/>
    </source>
</evidence>
<evidence type="ECO:0000256" key="1">
    <source>
        <dbReference type="ARBA" id="ARBA00009913"/>
    </source>
</evidence>
<keyword evidence="2" id="KW-0229">DNA integration</keyword>
<dbReference type="GO" id="GO:0000150">
    <property type="term" value="F:DNA strand exchange activity"/>
    <property type="evidence" value="ECO:0007669"/>
    <property type="project" value="InterPro"/>
</dbReference>
<dbReference type="Gene3D" id="3.40.50.1390">
    <property type="entry name" value="Resolvase, N-terminal catalytic domain"/>
    <property type="match status" value="1"/>
</dbReference>
<keyword evidence="8" id="KW-0614">Plasmid</keyword>
<feature type="domain" description="Resolvase/invertase-type recombinase catalytic" evidence="7">
    <location>
        <begin position="1"/>
        <end position="156"/>
    </location>
</feature>
<dbReference type="SUPFAM" id="SSF53041">
    <property type="entry name" value="Resolvase-like"/>
    <property type="match status" value="1"/>
</dbReference>
<geneLocation type="plasmid" evidence="8 9">
    <name>pSTERM01</name>
</geneLocation>
<keyword evidence="9" id="KW-1185">Reference proteome</keyword>
<dbReference type="PROSITE" id="PS51736">
    <property type="entry name" value="RECOMBINASES_3"/>
    <property type="match status" value="1"/>
</dbReference>
<dbReference type="InterPro" id="IPR006118">
    <property type="entry name" value="Recombinase_CS"/>
</dbReference>
<keyword evidence="3" id="KW-0238">DNA-binding</keyword>
<evidence type="ECO:0000256" key="3">
    <source>
        <dbReference type="ARBA" id="ARBA00023125"/>
    </source>
</evidence>
<keyword evidence="4" id="KW-0233">DNA recombination</keyword>
<organism evidence="8 9">
    <name type="scientific">Sebaldella termitidis (strain ATCC 33386 / NCTC 11300)</name>
    <dbReference type="NCBI Taxonomy" id="526218"/>
    <lineage>
        <taxon>Bacteria</taxon>
        <taxon>Fusobacteriati</taxon>
        <taxon>Fusobacteriota</taxon>
        <taxon>Fusobacteriia</taxon>
        <taxon>Fusobacteriales</taxon>
        <taxon>Leptotrichiaceae</taxon>
        <taxon>Sebaldella</taxon>
    </lineage>
</organism>
<dbReference type="PROSITE" id="PS00397">
    <property type="entry name" value="RECOMBINASES_1"/>
    <property type="match status" value="1"/>
</dbReference>
<dbReference type="PANTHER" id="PTHR30461">
    <property type="entry name" value="DNA-INVERTASE FROM LAMBDOID PROPHAGE"/>
    <property type="match status" value="1"/>
</dbReference>